<dbReference type="PANTHER" id="PTHR34822">
    <property type="entry name" value="GRPB DOMAIN PROTEIN (AFU_ORTHOLOGUE AFUA_1G01530)"/>
    <property type="match status" value="1"/>
</dbReference>
<dbReference type="PANTHER" id="PTHR34822:SF1">
    <property type="entry name" value="GRPB FAMILY PROTEIN"/>
    <property type="match status" value="1"/>
</dbReference>
<keyword evidence="1" id="KW-0418">Kinase</keyword>
<keyword evidence="1" id="KW-0808">Transferase</keyword>
<dbReference type="Gene3D" id="3.30.460.10">
    <property type="entry name" value="Beta Polymerase, domain 2"/>
    <property type="match status" value="1"/>
</dbReference>
<name>A0A6N2SWA1_9FIRM</name>
<accession>A0A6N2SWA1</accession>
<organism evidence="1">
    <name type="scientific">uncultured Anaerotruncus sp</name>
    <dbReference type="NCBI Taxonomy" id="905011"/>
    <lineage>
        <taxon>Bacteria</taxon>
        <taxon>Bacillati</taxon>
        <taxon>Bacillota</taxon>
        <taxon>Clostridia</taxon>
        <taxon>Eubacteriales</taxon>
        <taxon>Oscillospiraceae</taxon>
        <taxon>Anaerotruncus</taxon>
        <taxon>environmental samples</taxon>
    </lineage>
</organism>
<dbReference type="Pfam" id="PF04229">
    <property type="entry name" value="GrpB"/>
    <property type="match status" value="1"/>
</dbReference>
<dbReference type="SUPFAM" id="SSF81301">
    <property type="entry name" value="Nucleotidyltransferase"/>
    <property type="match status" value="1"/>
</dbReference>
<evidence type="ECO:0000313" key="1">
    <source>
        <dbReference type="EMBL" id="VYS97817.1"/>
    </source>
</evidence>
<dbReference type="AlphaFoldDB" id="A0A6N2SWA1"/>
<dbReference type="GO" id="GO:0016301">
    <property type="term" value="F:kinase activity"/>
    <property type="evidence" value="ECO:0007669"/>
    <property type="project" value="UniProtKB-KW"/>
</dbReference>
<dbReference type="EMBL" id="CACRSL010000003">
    <property type="protein sequence ID" value="VYS97817.1"/>
    <property type="molecule type" value="Genomic_DNA"/>
</dbReference>
<dbReference type="InterPro" id="IPR007344">
    <property type="entry name" value="GrpB/CoaE"/>
</dbReference>
<sequence>MLVTVVPYNPQWPQLFEEEAKSLRALLGENLVALFHIGSTSVPGLAAKPIIDILPVVQDIDALDALTPQFAELGYEAMGEFGLPGRRYFRKGGENRTHQIHAFQYDNLGEIGRHLAFRDYLRAHPGARDSYAALKIQLASQFPADIDGYCDGKDAFVKEMERSALLWQWKRLASHP</sequence>
<proteinExistence type="predicted"/>
<reference evidence="1" key="1">
    <citation type="submission" date="2019-11" db="EMBL/GenBank/DDBJ databases">
        <authorList>
            <person name="Feng L."/>
        </authorList>
    </citation>
    <scope>NUCLEOTIDE SEQUENCE</scope>
    <source>
        <strain evidence="1">AundefinedLFYP135</strain>
    </source>
</reference>
<gene>
    <name evidence="1" type="ORF">AULFYP135_01148</name>
</gene>
<protein>
    <submittedName>
        <fullName evidence="1">Dephospho-CoA kinase/protein folding accessory domain-containing protein</fullName>
    </submittedName>
</protein>
<dbReference type="InterPro" id="IPR043519">
    <property type="entry name" value="NT_sf"/>
</dbReference>